<dbReference type="CDD" id="cd12827">
    <property type="entry name" value="EcCorA_ZntB-like_u2"/>
    <property type="match status" value="1"/>
</dbReference>
<reference evidence="7 8" key="1">
    <citation type="journal article" date="2015" name="Genome Announc.">
        <title>Expanding the biotechnology potential of lactobacilli through comparative genomics of 213 strains and associated genera.</title>
        <authorList>
            <person name="Sun Z."/>
            <person name="Harris H.M."/>
            <person name="McCann A."/>
            <person name="Guo C."/>
            <person name="Argimon S."/>
            <person name="Zhang W."/>
            <person name="Yang X."/>
            <person name="Jeffery I.B."/>
            <person name="Cooney J.C."/>
            <person name="Kagawa T.F."/>
            <person name="Liu W."/>
            <person name="Song Y."/>
            <person name="Salvetti E."/>
            <person name="Wrobel A."/>
            <person name="Rasinkangas P."/>
            <person name="Parkhill J."/>
            <person name="Rea M.C."/>
            <person name="O'Sullivan O."/>
            <person name="Ritari J."/>
            <person name="Douillard F.P."/>
            <person name="Paul Ross R."/>
            <person name="Yang R."/>
            <person name="Briner A.E."/>
            <person name="Felis G.E."/>
            <person name="de Vos W.M."/>
            <person name="Barrangou R."/>
            <person name="Klaenhammer T.R."/>
            <person name="Caufield P.W."/>
            <person name="Cui Y."/>
            <person name="Zhang H."/>
            <person name="O'Toole P.W."/>
        </authorList>
    </citation>
    <scope>NUCLEOTIDE SEQUENCE [LARGE SCALE GENOMIC DNA]</scope>
    <source>
        <strain evidence="7 8">DSM 20003</strain>
    </source>
</reference>
<feature type="transmembrane region" description="Helical" evidence="6">
    <location>
        <begin position="243"/>
        <end position="264"/>
    </location>
</feature>
<dbReference type="PATRIC" id="fig|1423726.3.peg.993"/>
<protein>
    <submittedName>
        <fullName evidence="7">Mg2 transporter protein CorA family protein</fullName>
    </submittedName>
</protein>
<keyword evidence="3 6" id="KW-0812">Transmembrane</keyword>
<dbReference type="Pfam" id="PF01544">
    <property type="entry name" value="CorA"/>
    <property type="match status" value="1"/>
</dbReference>
<dbReference type="STRING" id="1423726.FC07_GL000959"/>
<dbReference type="SUPFAM" id="SSF144083">
    <property type="entry name" value="Magnesium transport protein CorA, transmembrane region"/>
    <property type="match status" value="1"/>
</dbReference>
<dbReference type="InterPro" id="IPR045861">
    <property type="entry name" value="CorA_cytoplasmic_dom"/>
</dbReference>
<dbReference type="InterPro" id="IPR002523">
    <property type="entry name" value="MgTranspt_CorA/ZnTranspt_ZntB"/>
</dbReference>
<dbReference type="AlphaFoldDB" id="A0A0R1H2T6"/>
<evidence type="ECO:0000313" key="7">
    <source>
        <dbReference type="EMBL" id="KRK40329.1"/>
    </source>
</evidence>
<organism evidence="7 8">
    <name type="scientific">Loigolactobacillus bifermentans DSM 20003</name>
    <dbReference type="NCBI Taxonomy" id="1423726"/>
    <lineage>
        <taxon>Bacteria</taxon>
        <taxon>Bacillati</taxon>
        <taxon>Bacillota</taxon>
        <taxon>Bacilli</taxon>
        <taxon>Lactobacillales</taxon>
        <taxon>Lactobacillaceae</taxon>
        <taxon>Loigolactobacillus</taxon>
    </lineage>
</organism>
<dbReference type="PANTHER" id="PTHR47891:SF1">
    <property type="entry name" value="CORA-MAGNESIUM AND COBALT TRANSPORTER"/>
    <property type="match status" value="1"/>
</dbReference>
<dbReference type="InterPro" id="IPR047199">
    <property type="entry name" value="CorA-like"/>
</dbReference>
<evidence type="ECO:0000256" key="5">
    <source>
        <dbReference type="ARBA" id="ARBA00023136"/>
    </source>
</evidence>
<dbReference type="SUPFAM" id="SSF143865">
    <property type="entry name" value="CorA soluble domain-like"/>
    <property type="match status" value="1"/>
</dbReference>
<evidence type="ECO:0000256" key="1">
    <source>
        <dbReference type="ARBA" id="ARBA00004141"/>
    </source>
</evidence>
<evidence type="ECO:0000313" key="8">
    <source>
        <dbReference type="Proteomes" id="UP000051461"/>
    </source>
</evidence>
<dbReference type="Gene3D" id="3.30.460.20">
    <property type="entry name" value="CorA soluble domain-like"/>
    <property type="match status" value="1"/>
</dbReference>
<proteinExistence type="inferred from homology"/>
<comment type="caution">
    <text evidence="7">The sequence shown here is derived from an EMBL/GenBank/DDBJ whole genome shotgun (WGS) entry which is preliminary data.</text>
</comment>
<comment type="subcellular location">
    <subcellularLocation>
        <location evidence="1">Membrane</location>
        <topology evidence="1">Multi-pass membrane protein</topology>
    </subcellularLocation>
</comment>
<evidence type="ECO:0000256" key="4">
    <source>
        <dbReference type="ARBA" id="ARBA00022989"/>
    </source>
</evidence>
<keyword evidence="8" id="KW-1185">Reference proteome</keyword>
<keyword evidence="4 6" id="KW-1133">Transmembrane helix</keyword>
<evidence type="ECO:0000256" key="2">
    <source>
        <dbReference type="ARBA" id="ARBA00009765"/>
    </source>
</evidence>
<dbReference type="GO" id="GO:0046873">
    <property type="term" value="F:metal ion transmembrane transporter activity"/>
    <property type="evidence" value="ECO:0007669"/>
    <property type="project" value="InterPro"/>
</dbReference>
<sequence length="302" mass="34319">MIRERTTRAGIAWIATTRLTQADQQQLKQQYGLSDEMLVYVTDPDERANYTDSEETGEQLIITHAPRRLQQQTGVRYVSEPIGFLIKNQQVFTFNQQELPDIEFLLTRCGADETLGTPVAFCLTAIKNLIDQYLPVLKYVTKERNRLDKLLNQSRANRDLVALSYLQQTLTFLISATQNNLELLTHLDKTVLGVASVGEEELLEDALIEAQQISEMTSLETEVVDRVAQTFDSLVNNDLNHTMGFLTVWSLALTVPTIITGFYGMNVGLPLSRSRWTWILIVLLSVVIIGSLIYEFRKRGKF</sequence>
<keyword evidence="5 6" id="KW-0472">Membrane</keyword>
<dbReference type="InterPro" id="IPR045863">
    <property type="entry name" value="CorA_TM1_TM2"/>
</dbReference>
<comment type="similarity">
    <text evidence="2">Belongs to the CorA metal ion transporter (MIT) (TC 1.A.35) family.</text>
</comment>
<evidence type="ECO:0000256" key="3">
    <source>
        <dbReference type="ARBA" id="ARBA00022692"/>
    </source>
</evidence>
<dbReference type="Proteomes" id="UP000051461">
    <property type="component" value="Unassembled WGS sequence"/>
</dbReference>
<gene>
    <name evidence="7" type="ORF">FC07_GL000959</name>
</gene>
<evidence type="ECO:0000256" key="6">
    <source>
        <dbReference type="SAM" id="Phobius"/>
    </source>
</evidence>
<feature type="transmembrane region" description="Helical" evidence="6">
    <location>
        <begin position="276"/>
        <end position="296"/>
    </location>
</feature>
<accession>A0A0R1H2T6</accession>
<name>A0A0R1H2T6_9LACO</name>
<dbReference type="RefSeq" id="WP_057903631.1">
    <property type="nucleotide sequence ID" value="NZ_AZDA01000016.1"/>
</dbReference>
<dbReference type="OrthoDB" id="9803416at2"/>
<dbReference type="EMBL" id="AZDA01000016">
    <property type="protein sequence ID" value="KRK40329.1"/>
    <property type="molecule type" value="Genomic_DNA"/>
</dbReference>
<dbReference type="Gene3D" id="1.20.58.340">
    <property type="entry name" value="Magnesium transport protein CorA, transmembrane region"/>
    <property type="match status" value="2"/>
</dbReference>
<dbReference type="GO" id="GO:0016020">
    <property type="term" value="C:membrane"/>
    <property type="evidence" value="ECO:0007669"/>
    <property type="project" value="UniProtKB-SubCell"/>
</dbReference>
<dbReference type="PANTHER" id="PTHR47891">
    <property type="entry name" value="TRANSPORTER-RELATED"/>
    <property type="match status" value="1"/>
</dbReference>